<feature type="compositionally biased region" description="Basic and acidic residues" evidence="2">
    <location>
        <begin position="299"/>
        <end position="311"/>
    </location>
</feature>
<reference evidence="3 4" key="1">
    <citation type="submission" date="2024-05" db="EMBL/GenBank/DDBJ databases">
        <title>Genetic variation in Jamaican populations of the coffee berry borer (Hypothenemus hampei).</title>
        <authorList>
            <person name="Errbii M."/>
            <person name="Myrie A."/>
        </authorList>
    </citation>
    <scope>NUCLEOTIDE SEQUENCE [LARGE SCALE GENOMIC DNA]</scope>
    <source>
        <strain evidence="3">JA-Hopewell-2020-01-JO</strain>
        <tissue evidence="3">Whole body</tissue>
    </source>
</reference>
<keyword evidence="4" id="KW-1185">Reference proteome</keyword>
<name>A0ABD1EK85_HYPHA</name>
<feature type="compositionally biased region" description="Polar residues" evidence="2">
    <location>
        <begin position="139"/>
        <end position="163"/>
    </location>
</feature>
<gene>
    <name evidence="3" type="ORF">ABEB36_007971</name>
</gene>
<comment type="caution">
    <text evidence="3">The sequence shown here is derived from an EMBL/GenBank/DDBJ whole genome shotgun (WGS) entry which is preliminary data.</text>
</comment>
<protein>
    <submittedName>
        <fullName evidence="3">Uncharacterized protein</fullName>
    </submittedName>
</protein>
<feature type="compositionally biased region" description="Basic and acidic residues" evidence="2">
    <location>
        <begin position="211"/>
        <end position="237"/>
    </location>
</feature>
<dbReference type="EMBL" id="JBDJPC010000006">
    <property type="protein sequence ID" value="KAL1496919.1"/>
    <property type="molecule type" value="Genomic_DNA"/>
</dbReference>
<feature type="region of interest" description="Disordered" evidence="2">
    <location>
        <begin position="643"/>
        <end position="688"/>
    </location>
</feature>
<sequence length="688" mass="77905">MPAVTFRLLAGSPMPDRSKESSQTKRTPPPVLFPTAKSHPFPNTYLPTPTPPSPSPGRSHWRVRELASREPDSPPTTLLTLILTSPLVLRDHPSRLFGASPGTDAIRSMSEENSQLTDAGLLGRPRSGSCGGGQAGPPRSSSCNRGSVEVVNQASRSVATGTSEKSRQSLEPIDGTPEAVTKKKTQLKQTPMAIHKEKLRVEQMAMKKFMEKRTPIMRSPPDETHKTEPEKKKEDKINTNMEKLINPFGGGNPTPTKQPKGNDGDEKDDTYTGEDSNSPFTSIYISEEESNEEINNTEAVREGDTKEKEDTDTNQIENTNDEKVNKGNKKRIREDTPQKEQKDNTSKKERYEDKAQKMLKLMEKMCTQILNLERILANTYKPKQELKDVKNKLVNMVENIAGEDLLEIFKIKHEETRYAETDTQHEEQQNVKELGEQIKTLETENKRLKMNIIKQTHNLPENEETSNMEELTKKLSVLELENKELKKKIKKLESNLPENEDVKSEEIDQITSFSELEGLIDRVWPETVYKKVRKLTEFPMEDTSWDVALDRESGRRPADELGKELIKKYPELRQLITDSENSLNVEYLINETRSSIHKGTERYIFILPSFEGKEEMFETLSKLALKTKELGRTRMAVNIKKKTRRNLPGKNPGMDGKGTRAGVGSGGFGQSKHHFDGNGDGWSRRKVL</sequence>
<feature type="region of interest" description="Disordered" evidence="2">
    <location>
        <begin position="1"/>
        <end position="74"/>
    </location>
</feature>
<dbReference type="AlphaFoldDB" id="A0ABD1EK85"/>
<dbReference type="Proteomes" id="UP001566132">
    <property type="component" value="Unassembled WGS sequence"/>
</dbReference>
<accession>A0ABD1EK85</accession>
<evidence type="ECO:0000313" key="4">
    <source>
        <dbReference type="Proteomes" id="UP001566132"/>
    </source>
</evidence>
<dbReference type="SUPFAM" id="SSF160459">
    <property type="entry name" value="BLRF2-like"/>
    <property type="match status" value="1"/>
</dbReference>
<evidence type="ECO:0000256" key="2">
    <source>
        <dbReference type="SAM" id="MobiDB-lite"/>
    </source>
</evidence>
<feature type="region of interest" description="Disordered" evidence="2">
    <location>
        <begin position="211"/>
        <end position="352"/>
    </location>
</feature>
<evidence type="ECO:0000256" key="1">
    <source>
        <dbReference type="SAM" id="Coils"/>
    </source>
</evidence>
<organism evidence="3 4">
    <name type="scientific">Hypothenemus hampei</name>
    <name type="common">Coffee berry borer</name>
    <dbReference type="NCBI Taxonomy" id="57062"/>
    <lineage>
        <taxon>Eukaryota</taxon>
        <taxon>Metazoa</taxon>
        <taxon>Ecdysozoa</taxon>
        <taxon>Arthropoda</taxon>
        <taxon>Hexapoda</taxon>
        <taxon>Insecta</taxon>
        <taxon>Pterygota</taxon>
        <taxon>Neoptera</taxon>
        <taxon>Endopterygota</taxon>
        <taxon>Coleoptera</taxon>
        <taxon>Polyphaga</taxon>
        <taxon>Cucujiformia</taxon>
        <taxon>Curculionidae</taxon>
        <taxon>Scolytinae</taxon>
        <taxon>Hypothenemus</taxon>
    </lineage>
</organism>
<feature type="compositionally biased region" description="Basic and acidic residues" evidence="2">
    <location>
        <begin position="62"/>
        <end position="72"/>
    </location>
</feature>
<keyword evidence="1" id="KW-0175">Coiled coil</keyword>
<evidence type="ECO:0000313" key="3">
    <source>
        <dbReference type="EMBL" id="KAL1496919.1"/>
    </source>
</evidence>
<proteinExistence type="predicted"/>
<feature type="coiled-coil region" evidence="1">
    <location>
        <begin position="424"/>
        <end position="502"/>
    </location>
</feature>
<feature type="region of interest" description="Disordered" evidence="2">
    <location>
        <begin position="110"/>
        <end position="189"/>
    </location>
</feature>
<feature type="compositionally biased region" description="Basic and acidic residues" evidence="2">
    <location>
        <begin position="332"/>
        <end position="352"/>
    </location>
</feature>
<feature type="compositionally biased region" description="Gly residues" evidence="2">
    <location>
        <begin position="655"/>
        <end position="669"/>
    </location>
</feature>